<sequence>MLLRHAPVEGDPDIFVAMSPHHHPAATAEAGPNMTITNPTSNNNLDDVWAADDDHHHHTTHQPHLNPPHEPHQTSRPALSEPSDIPRLAQAHHTAGYRDGIALAKSRFAQPGFDEGYPLGAALGARAGELLGVLEGLAAAVGLVSLHSSFPPSPPSSSAGSSSALVQGGGDAEAGRMERLLAEARRELGPQAVFAEEYFAQEDGTWRYEVCGDEGKEEVVVFADVAEAHPLLRKWRGIVRGEAARYGVDLEIFGREEGGWGSGTQRDGDEEDGEEDVGRRQAREKESRPVVRRGGKEAFAW</sequence>
<evidence type="ECO:0000256" key="7">
    <source>
        <dbReference type="ARBA" id="ARBA00018400"/>
    </source>
</evidence>
<feature type="region of interest" description="Disordered" evidence="10">
    <location>
        <begin position="24"/>
        <end position="82"/>
    </location>
</feature>
<evidence type="ECO:0000256" key="9">
    <source>
        <dbReference type="ARBA" id="ARBA00023242"/>
    </source>
</evidence>
<accession>A0ABR3VPK9</accession>
<keyword evidence="13" id="KW-1185">Reference proteome</keyword>
<evidence type="ECO:0000256" key="6">
    <source>
        <dbReference type="ARBA" id="ARBA00017286"/>
    </source>
</evidence>
<evidence type="ECO:0000256" key="1">
    <source>
        <dbReference type="ARBA" id="ARBA00003836"/>
    </source>
</evidence>
<feature type="region of interest" description="Disordered" evidence="10">
    <location>
        <begin position="149"/>
        <end position="169"/>
    </location>
</feature>
<keyword evidence="9" id="KW-0539">Nucleus</keyword>
<feature type="domain" description="Essential protein Yae1 N-terminal" evidence="11">
    <location>
        <begin position="96"/>
        <end position="134"/>
    </location>
</feature>
<dbReference type="InterPro" id="IPR019191">
    <property type="entry name" value="Essential_protein_Yae1_N"/>
</dbReference>
<dbReference type="PANTHER" id="PTHR18829:SF0">
    <property type="entry name" value="PROTEIN YAE1 HOMOLOG"/>
    <property type="match status" value="1"/>
</dbReference>
<comment type="subunit">
    <text evidence="5">May form a complex with LTO1.</text>
</comment>
<dbReference type="EMBL" id="JAZGSY010000015">
    <property type="protein sequence ID" value="KAL1843484.1"/>
    <property type="molecule type" value="Genomic_DNA"/>
</dbReference>
<evidence type="ECO:0000256" key="10">
    <source>
        <dbReference type="SAM" id="MobiDB-lite"/>
    </source>
</evidence>
<dbReference type="Proteomes" id="UP001583172">
    <property type="component" value="Unassembled WGS sequence"/>
</dbReference>
<organism evidence="12 13">
    <name type="scientific">Humicola insolens</name>
    <name type="common">Soft-rot fungus</name>
    <dbReference type="NCBI Taxonomy" id="85995"/>
    <lineage>
        <taxon>Eukaryota</taxon>
        <taxon>Fungi</taxon>
        <taxon>Dikarya</taxon>
        <taxon>Ascomycota</taxon>
        <taxon>Pezizomycotina</taxon>
        <taxon>Sordariomycetes</taxon>
        <taxon>Sordariomycetidae</taxon>
        <taxon>Sordariales</taxon>
        <taxon>Chaetomiaceae</taxon>
        <taxon>Mycothermus</taxon>
    </lineage>
</organism>
<comment type="function">
    <text evidence="1">The complex LTO1:YAE1 may function as a target specific adapter that probably recruits apo-RPLI1 to the cytosolic iron-sulfur protein assembly (CIA) complex machinery. May be required for biogenesis of the large ribosomal subunit and initiation of translation.</text>
</comment>
<feature type="compositionally biased region" description="Polar residues" evidence="10">
    <location>
        <begin position="34"/>
        <end position="45"/>
    </location>
</feature>
<protein>
    <recommendedName>
        <fullName evidence="7">Protein YAE1</fullName>
    </recommendedName>
    <alternativeName>
        <fullName evidence="6">Protein yae1</fullName>
    </alternativeName>
</protein>
<comment type="subcellular location">
    <subcellularLocation>
        <location evidence="3">Cytoplasm</location>
    </subcellularLocation>
    <subcellularLocation>
        <location evidence="2">Nucleus</location>
    </subcellularLocation>
</comment>
<evidence type="ECO:0000256" key="2">
    <source>
        <dbReference type="ARBA" id="ARBA00004123"/>
    </source>
</evidence>
<name>A0ABR3VPK9_HUMIN</name>
<gene>
    <name evidence="12" type="ORF">VTJ49DRAFT_1355</name>
</gene>
<comment type="caution">
    <text evidence="12">The sequence shown here is derived from an EMBL/GenBank/DDBJ whole genome shotgun (WGS) entry which is preliminary data.</text>
</comment>
<feature type="compositionally biased region" description="Basic and acidic residues" evidence="10">
    <location>
        <begin position="276"/>
        <end position="289"/>
    </location>
</feature>
<evidence type="ECO:0000256" key="4">
    <source>
        <dbReference type="ARBA" id="ARBA00007096"/>
    </source>
</evidence>
<proteinExistence type="inferred from homology"/>
<reference evidence="12 13" key="1">
    <citation type="journal article" date="2024" name="Commun. Biol.">
        <title>Comparative genomic analysis of thermophilic fungi reveals convergent evolutionary adaptations and gene losses.</title>
        <authorList>
            <person name="Steindorff A.S."/>
            <person name="Aguilar-Pontes M.V."/>
            <person name="Robinson A.J."/>
            <person name="Andreopoulos B."/>
            <person name="LaButti K."/>
            <person name="Kuo A."/>
            <person name="Mondo S."/>
            <person name="Riley R."/>
            <person name="Otillar R."/>
            <person name="Haridas S."/>
            <person name="Lipzen A."/>
            <person name="Grimwood J."/>
            <person name="Schmutz J."/>
            <person name="Clum A."/>
            <person name="Reid I.D."/>
            <person name="Moisan M.C."/>
            <person name="Butler G."/>
            <person name="Nguyen T.T.M."/>
            <person name="Dewar K."/>
            <person name="Conant G."/>
            <person name="Drula E."/>
            <person name="Henrissat B."/>
            <person name="Hansel C."/>
            <person name="Singer S."/>
            <person name="Hutchinson M.I."/>
            <person name="de Vries R.P."/>
            <person name="Natvig D.O."/>
            <person name="Powell A.J."/>
            <person name="Tsang A."/>
            <person name="Grigoriev I.V."/>
        </authorList>
    </citation>
    <scope>NUCLEOTIDE SEQUENCE [LARGE SCALE GENOMIC DNA]</scope>
    <source>
        <strain evidence="12 13">CBS 620.91</strain>
    </source>
</reference>
<evidence type="ECO:0000256" key="5">
    <source>
        <dbReference type="ARBA" id="ARBA00011427"/>
    </source>
</evidence>
<evidence type="ECO:0000313" key="13">
    <source>
        <dbReference type="Proteomes" id="UP001583172"/>
    </source>
</evidence>
<feature type="region of interest" description="Disordered" evidence="10">
    <location>
        <begin position="257"/>
        <end position="301"/>
    </location>
</feature>
<evidence type="ECO:0000256" key="8">
    <source>
        <dbReference type="ARBA" id="ARBA00022490"/>
    </source>
</evidence>
<dbReference type="InterPro" id="IPR038881">
    <property type="entry name" value="Yae1-like"/>
</dbReference>
<evidence type="ECO:0000259" key="11">
    <source>
        <dbReference type="Pfam" id="PF09811"/>
    </source>
</evidence>
<dbReference type="Pfam" id="PF09811">
    <property type="entry name" value="Yae1_N"/>
    <property type="match status" value="1"/>
</dbReference>
<evidence type="ECO:0000256" key="3">
    <source>
        <dbReference type="ARBA" id="ARBA00004496"/>
    </source>
</evidence>
<comment type="similarity">
    <text evidence="4">Belongs to the YAE1 family.</text>
</comment>
<dbReference type="PANTHER" id="PTHR18829">
    <property type="entry name" value="PROTEIN YAE1 HOMOLOG"/>
    <property type="match status" value="1"/>
</dbReference>
<keyword evidence="8" id="KW-0963">Cytoplasm</keyword>
<feature type="compositionally biased region" description="Low complexity" evidence="10">
    <location>
        <begin position="149"/>
        <end position="163"/>
    </location>
</feature>
<evidence type="ECO:0000313" key="12">
    <source>
        <dbReference type="EMBL" id="KAL1843484.1"/>
    </source>
</evidence>